<dbReference type="Gene3D" id="2.40.50.90">
    <property type="match status" value="1"/>
</dbReference>
<dbReference type="PROSITE" id="PS50830">
    <property type="entry name" value="TNASE_3"/>
    <property type="match status" value="1"/>
</dbReference>
<proteinExistence type="predicted"/>
<evidence type="ECO:0000313" key="4">
    <source>
        <dbReference type="EMBL" id="CAB5043696.1"/>
    </source>
</evidence>
<dbReference type="AlphaFoldDB" id="A0A6J6LZF7"/>
<dbReference type="GO" id="GO:0004518">
    <property type="term" value="F:nuclease activity"/>
    <property type="evidence" value="ECO:0007669"/>
    <property type="project" value="InterPro"/>
</dbReference>
<feature type="domain" description="TNase-like" evidence="1">
    <location>
        <begin position="31"/>
        <end position="165"/>
    </location>
</feature>
<dbReference type="InterPro" id="IPR016071">
    <property type="entry name" value="Staphylococal_nuclease_OB-fold"/>
</dbReference>
<name>A0A6J6LZF7_9ZZZZ</name>
<protein>
    <submittedName>
        <fullName evidence="2">Unannotated protein</fullName>
    </submittedName>
</protein>
<dbReference type="EMBL" id="CAEZXA010000014">
    <property type="protein sequence ID" value="CAB4667002.1"/>
    <property type="molecule type" value="Genomic_DNA"/>
</dbReference>
<dbReference type="EMBL" id="CAEZZL010000004">
    <property type="protein sequence ID" value="CAB4752950.1"/>
    <property type="molecule type" value="Genomic_DNA"/>
</dbReference>
<sequence length="168" mass="18083">MARNHVAVTAVLFSSLLFGCAQKQIAVTPDGRVHGVITHVTDGDTVDVRFGSNTEKIRLIGVDTPETKHPTKPVGCWGPEASAHTTALLPPGTDVYIVRDAEARDKYKRLLAYVYRSADNLFVNYELVAGGWGVPLSIAPNTAFETDFAAAAYSAQQADLGLWGHCRG</sequence>
<dbReference type="PROSITE" id="PS01123">
    <property type="entry name" value="TNASE_1"/>
    <property type="match status" value="1"/>
</dbReference>
<evidence type="ECO:0000313" key="3">
    <source>
        <dbReference type="EMBL" id="CAB4752950.1"/>
    </source>
</evidence>
<dbReference type="SMART" id="SM00318">
    <property type="entry name" value="SNc"/>
    <property type="match status" value="1"/>
</dbReference>
<reference evidence="2" key="1">
    <citation type="submission" date="2020-05" db="EMBL/GenBank/DDBJ databases">
        <authorList>
            <person name="Chiriac C."/>
            <person name="Salcher M."/>
            <person name="Ghai R."/>
            <person name="Kavagutti S V."/>
        </authorList>
    </citation>
    <scope>NUCLEOTIDE SEQUENCE</scope>
</reference>
<gene>
    <name evidence="2" type="ORF">UFOPK2334_00300</name>
    <name evidence="3" type="ORF">UFOPK2870_00153</name>
    <name evidence="4" type="ORF">UFOPK4293_00013</name>
</gene>
<dbReference type="InterPro" id="IPR035437">
    <property type="entry name" value="SNase_OB-fold_sf"/>
</dbReference>
<dbReference type="GO" id="GO:0003676">
    <property type="term" value="F:nucleic acid binding"/>
    <property type="evidence" value="ECO:0007669"/>
    <property type="project" value="InterPro"/>
</dbReference>
<dbReference type="InterPro" id="IPR002071">
    <property type="entry name" value="Thermonucl_AS"/>
</dbReference>
<organism evidence="2">
    <name type="scientific">freshwater metagenome</name>
    <dbReference type="NCBI Taxonomy" id="449393"/>
    <lineage>
        <taxon>unclassified sequences</taxon>
        <taxon>metagenomes</taxon>
        <taxon>ecological metagenomes</taxon>
    </lineage>
</organism>
<evidence type="ECO:0000259" key="1">
    <source>
        <dbReference type="PROSITE" id="PS50830"/>
    </source>
</evidence>
<dbReference type="Pfam" id="PF00565">
    <property type="entry name" value="SNase"/>
    <property type="match status" value="1"/>
</dbReference>
<evidence type="ECO:0000313" key="2">
    <source>
        <dbReference type="EMBL" id="CAB4667002.1"/>
    </source>
</evidence>
<dbReference type="EMBL" id="CAFBQH010000001">
    <property type="protein sequence ID" value="CAB5043696.1"/>
    <property type="molecule type" value="Genomic_DNA"/>
</dbReference>
<accession>A0A6J6LZF7</accession>
<dbReference type="PROSITE" id="PS51257">
    <property type="entry name" value="PROKAR_LIPOPROTEIN"/>
    <property type="match status" value="1"/>
</dbReference>
<dbReference type="SUPFAM" id="SSF50199">
    <property type="entry name" value="Staphylococcal nuclease"/>
    <property type="match status" value="1"/>
</dbReference>